<reference evidence="2 3" key="1">
    <citation type="journal article" date="2010" name="J. Bacteriol.">
        <title>Genome sequence of the milbemycin-producing bacterium Streptomyces bingchenggensis.</title>
        <authorList>
            <person name="Wang X.J."/>
            <person name="Yan Y.J."/>
            <person name="Zhang B."/>
            <person name="An J."/>
            <person name="Wang J.J."/>
            <person name="Tian J."/>
            <person name="Jiang L."/>
            <person name="Chen Y.H."/>
            <person name="Huang S.X."/>
            <person name="Yin M."/>
            <person name="Zhang J."/>
            <person name="Gao A.L."/>
            <person name="Liu C.X."/>
            <person name="Zhu Z.X."/>
            <person name="Xiang W.S."/>
        </authorList>
    </citation>
    <scope>NUCLEOTIDE SEQUENCE [LARGE SCALE GENOMIC DNA]</scope>
    <source>
        <strain evidence="2 3">BCW-1</strain>
    </source>
</reference>
<protein>
    <submittedName>
        <fullName evidence="2">Putative transposase for insertion sequence element</fullName>
    </submittedName>
</protein>
<evidence type="ECO:0000259" key="1">
    <source>
        <dbReference type="PROSITE" id="PS50531"/>
    </source>
</evidence>
<dbReference type="Pfam" id="PF01610">
    <property type="entry name" value="DDE_Tnp_ISL3"/>
    <property type="match status" value="2"/>
</dbReference>
<proteinExistence type="predicted"/>
<dbReference type="HOGENOM" id="CLU_029608_5_1_11"/>
<accession>D7CA07</accession>
<dbReference type="eggNOG" id="COG4584">
    <property type="taxonomic scope" value="Bacteria"/>
</dbReference>
<dbReference type="InterPro" id="IPR002560">
    <property type="entry name" value="Transposase_DDE"/>
</dbReference>
<dbReference type="EMBL" id="CP002047">
    <property type="protein sequence ID" value="ADI04335.1"/>
    <property type="molecule type" value="Genomic_DNA"/>
</dbReference>
<dbReference type="PANTHER" id="PTHR33498">
    <property type="entry name" value="TRANSPOSASE FOR INSERTION SEQUENCE ELEMENT IS1557"/>
    <property type="match status" value="1"/>
</dbReference>
<evidence type="ECO:0000313" key="2">
    <source>
        <dbReference type="EMBL" id="ADI04335.1"/>
    </source>
</evidence>
<keyword evidence="3" id="KW-1185">Reference proteome</keyword>
<dbReference type="AlphaFoldDB" id="D7CA07"/>
<name>D7CA07_STRBB</name>
<dbReference type="PATRIC" id="fig|749414.3.peg.1244"/>
<dbReference type="PANTHER" id="PTHR33498:SF1">
    <property type="entry name" value="TRANSPOSASE FOR INSERTION SEQUENCE ELEMENT IS1557"/>
    <property type="match status" value="1"/>
</dbReference>
<dbReference type="NCBIfam" id="NF033550">
    <property type="entry name" value="transpos_ISL3"/>
    <property type="match status" value="1"/>
</dbReference>
<sequence length="482" mass="54776">MHCYYERCLADRPVVGRRVRIGLRARRLVCENASCAHRTFTEQIPGPTRHHARRTQSLTTLLTDVALFLGARPGTRLSKRMSITTCNDTLLRQLRALPDPEPGPVPVLGVDEFALRRRRTYATILINMTTRRPVDVLADRRAETFAAWLRGHPEVRVICRDRAGPFRDGACAGAPQARQVADIWHLMHNLAEAVERIVGRHRAQSCEPLAVPVGTPPAAAAAQRELDIHGRPRPLVSRTRERYQQIHERMEPGDSMRAVARELGLSRGTVARFARTADVEELLAAATHRPSLMDDYRLYLHHRWLESCTNASALAREIQQLGYRGDVNTVRRHLRPYRTGAIPAQAPLPLRTVRRVTDWIMRRPEHLTDTERKLLTDLCERCPALASTTEYARRLAALLRDHRNEHLAFEVWLADVRLDGPHELQALGRGMRRNQAAILSALNTTHSSGPVEGNVTRIKLLKRQMYGRANFDLLRRRILLSP</sequence>
<dbReference type="STRING" id="749414.SBI_01214"/>
<dbReference type="InterPro" id="IPR017894">
    <property type="entry name" value="HTH_IS21_transposase_type"/>
</dbReference>
<dbReference type="Proteomes" id="UP000000377">
    <property type="component" value="Chromosome"/>
</dbReference>
<feature type="domain" description="HTH IS21-type" evidence="1">
    <location>
        <begin position="241"/>
        <end position="304"/>
    </location>
</feature>
<organism evidence="2 3">
    <name type="scientific">Streptomyces bingchenggensis (strain BCW-1)</name>
    <dbReference type="NCBI Taxonomy" id="749414"/>
    <lineage>
        <taxon>Bacteria</taxon>
        <taxon>Bacillati</taxon>
        <taxon>Actinomycetota</taxon>
        <taxon>Actinomycetes</taxon>
        <taxon>Kitasatosporales</taxon>
        <taxon>Streptomycetaceae</taxon>
        <taxon>Streptomyces</taxon>
    </lineage>
</organism>
<dbReference type="PROSITE" id="PS50531">
    <property type="entry name" value="HTH_IS21"/>
    <property type="match status" value="1"/>
</dbReference>
<evidence type="ECO:0000313" key="3">
    <source>
        <dbReference type="Proteomes" id="UP000000377"/>
    </source>
</evidence>
<dbReference type="KEGG" id="sbh:SBI_01214"/>
<gene>
    <name evidence="2" type="ordered locus">SBI_01214</name>
</gene>
<dbReference type="eggNOG" id="COG3464">
    <property type="taxonomic scope" value="Bacteria"/>
</dbReference>
<dbReference type="InterPro" id="IPR047951">
    <property type="entry name" value="Transpos_ISL3"/>
</dbReference>